<sequence length="297" mass="33500">MKFLYRILLLSLVFICVFFKPAYAENSEPIKILSIGNSFSQDIQTYIDEIAASAGVDVIVGNLYRSGESLEGHWKQASQSNKAYHYEKKVIFNGESQARTLHNISLKDGLADENWDYITLQQTSGKSGLYRTYQPYLGNLIDYIGLHQKNPNAQLAIHMTWAYAKDSSHKSFPYYGKNQWNMYRSIVSTSLQAMKEPSISVILPTGTAIQNARTHATLNRFGDELTADGYHLGPLGDYIGGMVLFETFLAKPYHKDIFKEVNFKPAEITDKQAYLAKLAAKEAVKNPFDVTNIDLVK</sequence>
<feature type="domain" description="DUF4886" evidence="1">
    <location>
        <begin position="31"/>
        <end position="283"/>
    </location>
</feature>
<keyword evidence="3" id="KW-1185">Reference proteome</keyword>
<protein>
    <submittedName>
        <fullName evidence="2">DUF4886 domain-containing protein</fullName>
    </submittedName>
</protein>
<comment type="caution">
    <text evidence="2">The sequence shown here is derived from an EMBL/GenBank/DDBJ whole genome shotgun (WGS) entry which is preliminary data.</text>
</comment>
<accession>A0A396SGW3</accession>
<evidence type="ECO:0000313" key="3">
    <source>
        <dbReference type="Proteomes" id="UP000265692"/>
    </source>
</evidence>
<evidence type="ECO:0000259" key="1">
    <source>
        <dbReference type="Pfam" id="PF16227"/>
    </source>
</evidence>
<dbReference type="InterPro" id="IPR036514">
    <property type="entry name" value="SGNH_hydro_sf"/>
</dbReference>
<organism evidence="2 3">
    <name type="scientific">Ureibacillus yapensis</name>
    <dbReference type="NCBI Taxonomy" id="2304605"/>
    <lineage>
        <taxon>Bacteria</taxon>
        <taxon>Bacillati</taxon>
        <taxon>Bacillota</taxon>
        <taxon>Bacilli</taxon>
        <taxon>Bacillales</taxon>
        <taxon>Caryophanaceae</taxon>
        <taxon>Ureibacillus</taxon>
    </lineage>
</organism>
<dbReference type="Gene3D" id="3.40.50.1110">
    <property type="entry name" value="SGNH hydrolase"/>
    <property type="match status" value="1"/>
</dbReference>
<reference evidence="2 3" key="1">
    <citation type="submission" date="2018-08" db="EMBL/GenBank/DDBJ databases">
        <title>Lysinibacillus sp. YLB-03 draft genome sequence.</title>
        <authorList>
            <person name="Yu L."/>
        </authorList>
    </citation>
    <scope>NUCLEOTIDE SEQUENCE [LARGE SCALE GENOMIC DNA]</scope>
    <source>
        <strain evidence="2 3">YLB-03</strain>
    </source>
</reference>
<dbReference type="Pfam" id="PF16227">
    <property type="entry name" value="DUF4886"/>
    <property type="match status" value="1"/>
</dbReference>
<gene>
    <name evidence="2" type="ORF">D1B33_01345</name>
</gene>
<dbReference type="EMBL" id="QWEI01000001">
    <property type="protein sequence ID" value="RHW39518.1"/>
    <property type="molecule type" value="Genomic_DNA"/>
</dbReference>
<dbReference type="InterPro" id="IPR032616">
    <property type="entry name" value="DUF4886"/>
</dbReference>
<evidence type="ECO:0000313" key="2">
    <source>
        <dbReference type="EMBL" id="RHW39518.1"/>
    </source>
</evidence>
<dbReference type="AlphaFoldDB" id="A0A396SGW3"/>
<name>A0A396SGW3_9BACL</name>
<proteinExistence type="predicted"/>
<dbReference type="Proteomes" id="UP000265692">
    <property type="component" value="Unassembled WGS sequence"/>
</dbReference>